<sequence length="352" mass="36945">MSASNTLLSRIGLQYPIFQAPMAGTATPALAAAVSNAGGLGALGLGNVSVETAREQIRQTRQLTDKPFNVNFFCHVADPADQERESNWLKRLQPWFAELDAEPPAALDAGYDSFIDNGAMLDMLLEERPAVVSFHFGLPGAEAITALKDAGIYLMGCATCVEEARAIEAAGLDAIVAQGYEAGGHRGLFDPKQESGLLLDELLAQLKEATSLPIVATGGLMDGKDITRVLQAGASAAQLGTAFISCPESAAPAAYREQLLSPAASETAVTAIFSGRPARGMVNRSHREISPHVGELAGYPQAYSAAKALHAAAAAKGSHDFAPYWAGTSAHRSRVLPASELVACLVQEMQQT</sequence>
<name>A0A4R6TWG1_9GAMM</name>
<keyword evidence="6" id="KW-0547">Nucleotide-binding</keyword>
<evidence type="ECO:0000256" key="1">
    <source>
        <dbReference type="ARBA" id="ARBA00001917"/>
    </source>
</evidence>
<dbReference type="EMBL" id="SNYK01000005">
    <property type="protein sequence ID" value="TDQ38178.1"/>
    <property type="molecule type" value="Genomic_DNA"/>
</dbReference>
<dbReference type="GO" id="GO:0000166">
    <property type="term" value="F:nucleotide binding"/>
    <property type="evidence" value="ECO:0007669"/>
    <property type="project" value="UniProtKB-KW"/>
</dbReference>
<comment type="similarity">
    <text evidence="2">Belongs to the nitronate monooxygenase family. NMO class I subfamily.</text>
</comment>
<keyword evidence="13" id="KW-1185">Reference proteome</keyword>
<dbReference type="RefSeq" id="WP_101497187.1">
    <property type="nucleotide sequence ID" value="NZ_LNJZ01000008.1"/>
</dbReference>
<evidence type="ECO:0000256" key="3">
    <source>
        <dbReference type="ARBA" id="ARBA00022575"/>
    </source>
</evidence>
<comment type="cofactor">
    <cofactor evidence="1">
        <name>FMN</name>
        <dbReference type="ChEBI" id="CHEBI:58210"/>
    </cofactor>
</comment>
<dbReference type="OrthoDB" id="9778912at2"/>
<dbReference type="PANTHER" id="PTHR42747:SF3">
    <property type="entry name" value="NITRONATE MONOOXYGENASE-RELATED"/>
    <property type="match status" value="1"/>
</dbReference>
<dbReference type="GO" id="GO:0009636">
    <property type="term" value="P:response to toxic substance"/>
    <property type="evidence" value="ECO:0007669"/>
    <property type="project" value="UniProtKB-KW"/>
</dbReference>
<comment type="catalytic activity">
    <reaction evidence="10">
        <text>3 propionate 3-nitronate + 3 O2 + H2O = 3 3-oxopropanoate + 2 nitrate + nitrite + H2O2 + 3 H(+)</text>
        <dbReference type="Rhea" id="RHEA:57332"/>
        <dbReference type="ChEBI" id="CHEBI:15377"/>
        <dbReference type="ChEBI" id="CHEBI:15378"/>
        <dbReference type="ChEBI" id="CHEBI:15379"/>
        <dbReference type="ChEBI" id="CHEBI:16240"/>
        <dbReference type="ChEBI" id="CHEBI:16301"/>
        <dbReference type="ChEBI" id="CHEBI:17632"/>
        <dbReference type="ChEBI" id="CHEBI:33190"/>
        <dbReference type="ChEBI" id="CHEBI:136067"/>
    </reaction>
</comment>
<evidence type="ECO:0000256" key="11">
    <source>
        <dbReference type="ARBA" id="ARBA00067136"/>
    </source>
</evidence>
<comment type="caution">
    <text evidence="12">The sequence shown here is derived from an EMBL/GenBank/DDBJ whole genome shotgun (WGS) entry which is preliminary data.</text>
</comment>
<organism evidence="12 13">
    <name type="scientific">Thiopseudomonas denitrificans</name>
    <dbReference type="NCBI Taxonomy" id="1501432"/>
    <lineage>
        <taxon>Bacteria</taxon>
        <taxon>Pseudomonadati</taxon>
        <taxon>Pseudomonadota</taxon>
        <taxon>Gammaproteobacteria</taxon>
        <taxon>Pseudomonadales</taxon>
        <taxon>Pseudomonadaceae</taxon>
        <taxon>Thiopseudomonas</taxon>
    </lineage>
</organism>
<dbReference type="InterPro" id="IPR004136">
    <property type="entry name" value="NMO"/>
</dbReference>
<proteinExistence type="inferred from homology"/>
<protein>
    <recommendedName>
        <fullName evidence="11">Nitronate monooxygenase</fullName>
    </recommendedName>
    <alternativeName>
        <fullName evidence="9">Propionate 3-nitronate monooxygenase</fullName>
    </alternativeName>
</protein>
<dbReference type="InterPro" id="IPR013785">
    <property type="entry name" value="Aldolase_TIM"/>
</dbReference>
<dbReference type="CDD" id="cd04730">
    <property type="entry name" value="NPD_like"/>
    <property type="match status" value="1"/>
</dbReference>
<evidence type="ECO:0000313" key="13">
    <source>
        <dbReference type="Proteomes" id="UP000294575"/>
    </source>
</evidence>
<keyword evidence="7" id="KW-0560">Oxidoreductase</keyword>
<gene>
    <name evidence="12" type="ORF">DFQ45_10589</name>
</gene>
<evidence type="ECO:0000313" key="12">
    <source>
        <dbReference type="EMBL" id="TDQ38178.1"/>
    </source>
</evidence>
<evidence type="ECO:0000256" key="2">
    <source>
        <dbReference type="ARBA" id="ARBA00009881"/>
    </source>
</evidence>
<dbReference type="FunFam" id="3.20.20.70:FF:000154">
    <property type="entry name" value="Probable nitronate monooxygenase"/>
    <property type="match status" value="1"/>
</dbReference>
<keyword evidence="8 12" id="KW-0503">Monooxygenase</keyword>
<reference evidence="12 13" key="1">
    <citation type="submission" date="2019-03" db="EMBL/GenBank/DDBJ databases">
        <title>Genomic Encyclopedia of Type Strains, Phase IV (KMG-IV): sequencing the most valuable type-strain genomes for metagenomic binning, comparative biology and taxonomic classification.</title>
        <authorList>
            <person name="Goeker M."/>
        </authorList>
    </citation>
    <scope>NUCLEOTIDE SEQUENCE [LARGE SCALE GENOMIC DNA]</scope>
    <source>
        <strain evidence="12 13">DSM 28679</strain>
    </source>
</reference>
<evidence type="ECO:0000256" key="7">
    <source>
        <dbReference type="ARBA" id="ARBA00023002"/>
    </source>
</evidence>
<dbReference type="Proteomes" id="UP000294575">
    <property type="component" value="Unassembled WGS sequence"/>
</dbReference>
<evidence type="ECO:0000256" key="6">
    <source>
        <dbReference type="ARBA" id="ARBA00022741"/>
    </source>
</evidence>
<keyword evidence="5" id="KW-0288">FMN</keyword>
<dbReference type="Pfam" id="PF03060">
    <property type="entry name" value="NMO"/>
    <property type="match status" value="1"/>
</dbReference>
<dbReference type="PANTHER" id="PTHR42747">
    <property type="entry name" value="NITRONATE MONOOXYGENASE-RELATED"/>
    <property type="match status" value="1"/>
</dbReference>
<evidence type="ECO:0000256" key="8">
    <source>
        <dbReference type="ARBA" id="ARBA00023033"/>
    </source>
</evidence>
<dbReference type="GO" id="GO:0018580">
    <property type="term" value="F:nitronate monooxygenase activity"/>
    <property type="evidence" value="ECO:0007669"/>
    <property type="project" value="InterPro"/>
</dbReference>
<accession>A0A4R6TWG1</accession>
<keyword evidence="4" id="KW-0285">Flavoprotein</keyword>
<evidence type="ECO:0000256" key="4">
    <source>
        <dbReference type="ARBA" id="ARBA00022630"/>
    </source>
</evidence>
<dbReference type="Gene3D" id="3.20.20.70">
    <property type="entry name" value="Aldolase class I"/>
    <property type="match status" value="1"/>
</dbReference>
<evidence type="ECO:0000256" key="5">
    <source>
        <dbReference type="ARBA" id="ARBA00022643"/>
    </source>
</evidence>
<evidence type="ECO:0000256" key="10">
    <source>
        <dbReference type="ARBA" id="ARBA00049401"/>
    </source>
</evidence>
<dbReference type="AlphaFoldDB" id="A0A4R6TWG1"/>
<evidence type="ECO:0000256" key="9">
    <source>
        <dbReference type="ARBA" id="ARBA00031155"/>
    </source>
</evidence>
<keyword evidence="3" id="KW-0216">Detoxification</keyword>
<dbReference type="SUPFAM" id="SSF51412">
    <property type="entry name" value="Inosine monophosphate dehydrogenase (IMPDH)"/>
    <property type="match status" value="1"/>
</dbReference>